<dbReference type="GO" id="GO:0005737">
    <property type="term" value="C:cytoplasm"/>
    <property type="evidence" value="ECO:0007669"/>
    <property type="project" value="UniProtKB-SubCell"/>
</dbReference>
<evidence type="ECO:0000313" key="13">
    <source>
        <dbReference type="Proteomes" id="UP000619260"/>
    </source>
</evidence>
<evidence type="ECO:0000256" key="2">
    <source>
        <dbReference type="ARBA" id="ARBA00007957"/>
    </source>
</evidence>
<dbReference type="GO" id="GO:1900376">
    <property type="term" value="P:regulation of secondary metabolite biosynthetic process"/>
    <property type="evidence" value="ECO:0007669"/>
    <property type="project" value="TreeGrafter"/>
</dbReference>
<dbReference type="InterPro" id="IPR043135">
    <property type="entry name" value="Fur_C"/>
</dbReference>
<evidence type="ECO:0000256" key="1">
    <source>
        <dbReference type="ARBA" id="ARBA00004496"/>
    </source>
</evidence>
<feature type="binding site" evidence="11">
    <location>
        <position position="81"/>
    </location>
    <ligand>
        <name>Zn(2+)</name>
        <dbReference type="ChEBI" id="CHEBI:29105"/>
    </ligand>
</feature>
<dbReference type="Gene3D" id="1.10.10.10">
    <property type="entry name" value="Winged helix-like DNA-binding domain superfamily/Winged helix DNA-binding domain"/>
    <property type="match status" value="1"/>
</dbReference>
<protein>
    <submittedName>
        <fullName evidence="12">Transcriptional repressor</fullName>
    </submittedName>
</protein>
<comment type="similarity">
    <text evidence="2">Belongs to the Fur family.</text>
</comment>
<dbReference type="AlphaFoldDB" id="A0A8J3YRF9"/>
<evidence type="ECO:0000313" key="12">
    <source>
        <dbReference type="EMBL" id="GIJ48501.1"/>
    </source>
</evidence>
<keyword evidence="13" id="KW-1185">Reference proteome</keyword>
<keyword evidence="8" id="KW-0805">Transcription regulation</keyword>
<keyword evidence="9" id="KW-0238">DNA-binding</keyword>
<evidence type="ECO:0000256" key="10">
    <source>
        <dbReference type="ARBA" id="ARBA00023163"/>
    </source>
</evidence>
<dbReference type="Pfam" id="PF01475">
    <property type="entry name" value="FUR"/>
    <property type="match status" value="1"/>
</dbReference>
<dbReference type="Gene3D" id="3.30.1490.190">
    <property type="match status" value="1"/>
</dbReference>
<proteinExistence type="inferred from homology"/>
<feature type="binding site" evidence="11">
    <location>
        <position position="121"/>
    </location>
    <ligand>
        <name>Zn(2+)</name>
        <dbReference type="ChEBI" id="CHEBI:29105"/>
    </ligand>
</feature>
<dbReference type="CDD" id="cd07153">
    <property type="entry name" value="Fur_like"/>
    <property type="match status" value="1"/>
</dbReference>
<dbReference type="Proteomes" id="UP000619260">
    <property type="component" value="Unassembled WGS sequence"/>
</dbReference>
<comment type="cofactor">
    <cofactor evidence="11">
        <name>Zn(2+)</name>
        <dbReference type="ChEBI" id="CHEBI:29105"/>
    </cofactor>
    <text evidence="11">Binds 1 zinc ion per subunit.</text>
</comment>
<keyword evidence="4" id="KW-0678">Repressor</keyword>
<dbReference type="GO" id="GO:0000976">
    <property type="term" value="F:transcription cis-regulatory region binding"/>
    <property type="evidence" value="ECO:0007669"/>
    <property type="project" value="TreeGrafter"/>
</dbReference>
<evidence type="ECO:0000256" key="3">
    <source>
        <dbReference type="ARBA" id="ARBA00022490"/>
    </source>
</evidence>
<dbReference type="InterPro" id="IPR002481">
    <property type="entry name" value="FUR"/>
</dbReference>
<evidence type="ECO:0000256" key="11">
    <source>
        <dbReference type="PIRSR" id="PIRSR602481-1"/>
    </source>
</evidence>
<dbReference type="GO" id="GO:0045892">
    <property type="term" value="P:negative regulation of DNA-templated transcription"/>
    <property type="evidence" value="ECO:0007669"/>
    <property type="project" value="TreeGrafter"/>
</dbReference>
<dbReference type="GO" id="GO:0003700">
    <property type="term" value="F:DNA-binding transcription factor activity"/>
    <property type="evidence" value="ECO:0007669"/>
    <property type="project" value="InterPro"/>
</dbReference>
<evidence type="ECO:0000256" key="9">
    <source>
        <dbReference type="ARBA" id="ARBA00023125"/>
    </source>
</evidence>
<gene>
    <name evidence="12" type="ORF">Val02_53870</name>
</gene>
<sequence length="122" mass="13044">MTRPRVAVLEILHESHGHLDVDDITARVRGRLDSVSVQAVYDVLAALNRAGLARRIAPAGAAARFEARVGDNHHHLVCRTCNAIVDVDCATGAAPCLDPIDAAGFVVDEAEVTYWGLCATCR</sequence>
<feature type="binding site" evidence="11">
    <location>
        <position position="118"/>
    </location>
    <ligand>
        <name>Zn(2+)</name>
        <dbReference type="ChEBI" id="CHEBI:29105"/>
    </ligand>
</feature>
<keyword evidence="5 11" id="KW-0479">Metal-binding</keyword>
<keyword evidence="7" id="KW-0408">Iron</keyword>
<evidence type="ECO:0000256" key="4">
    <source>
        <dbReference type="ARBA" id="ARBA00022491"/>
    </source>
</evidence>
<dbReference type="SUPFAM" id="SSF46785">
    <property type="entry name" value="Winged helix' DNA-binding domain"/>
    <property type="match status" value="1"/>
</dbReference>
<dbReference type="PANTHER" id="PTHR33202:SF18">
    <property type="entry name" value="TRANSCRIPTIONAL REGULATOR FURA"/>
    <property type="match status" value="1"/>
</dbReference>
<dbReference type="GO" id="GO:0008270">
    <property type="term" value="F:zinc ion binding"/>
    <property type="evidence" value="ECO:0007669"/>
    <property type="project" value="TreeGrafter"/>
</dbReference>
<evidence type="ECO:0000256" key="6">
    <source>
        <dbReference type="ARBA" id="ARBA00022833"/>
    </source>
</evidence>
<dbReference type="PANTHER" id="PTHR33202">
    <property type="entry name" value="ZINC UPTAKE REGULATION PROTEIN"/>
    <property type="match status" value="1"/>
</dbReference>
<name>A0A8J3YRF9_9ACTN</name>
<evidence type="ECO:0000256" key="8">
    <source>
        <dbReference type="ARBA" id="ARBA00023015"/>
    </source>
</evidence>
<accession>A0A8J3YRF9</accession>
<reference evidence="12" key="1">
    <citation type="submission" date="2021-01" db="EMBL/GenBank/DDBJ databases">
        <title>Whole genome shotgun sequence of Virgisporangium aliadipatigenens NBRC 105644.</title>
        <authorList>
            <person name="Komaki H."/>
            <person name="Tamura T."/>
        </authorList>
    </citation>
    <scope>NUCLEOTIDE SEQUENCE</scope>
    <source>
        <strain evidence="12">NBRC 105644</strain>
    </source>
</reference>
<comment type="caution">
    <text evidence="12">The sequence shown here is derived from an EMBL/GenBank/DDBJ whole genome shotgun (WGS) entry which is preliminary data.</text>
</comment>
<keyword evidence="3" id="KW-0963">Cytoplasm</keyword>
<evidence type="ECO:0000256" key="5">
    <source>
        <dbReference type="ARBA" id="ARBA00022723"/>
    </source>
</evidence>
<keyword evidence="6 11" id="KW-0862">Zinc</keyword>
<dbReference type="InterPro" id="IPR036390">
    <property type="entry name" value="WH_DNA-bd_sf"/>
</dbReference>
<keyword evidence="10" id="KW-0804">Transcription</keyword>
<organism evidence="12 13">
    <name type="scientific">Virgisporangium aliadipatigenens</name>
    <dbReference type="NCBI Taxonomy" id="741659"/>
    <lineage>
        <taxon>Bacteria</taxon>
        <taxon>Bacillati</taxon>
        <taxon>Actinomycetota</taxon>
        <taxon>Actinomycetes</taxon>
        <taxon>Micromonosporales</taxon>
        <taxon>Micromonosporaceae</taxon>
        <taxon>Virgisporangium</taxon>
    </lineage>
</organism>
<feature type="binding site" evidence="11">
    <location>
        <position position="78"/>
    </location>
    <ligand>
        <name>Zn(2+)</name>
        <dbReference type="ChEBI" id="CHEBI:29105"/>
    </ligand>
</feature>
<dbReference type="EMBL" id="BOPF01000021">
    <property type="protein sequence ID" value="GIJ48501.1"/>
    <property type="molecule type" value="Genomic_DNA"/>
</dbReference>
<dbReference type="InterPro" id="IPR036388">
    <property type="entry name" value="WH-like_DNA-bd_sf"/>
</dbReference>
<comment type="subcellular location">
    <subcellularLocation>
        <location evidence="1">Cytoplasm</location>
    </subcellularLocation>
</comment>
<evidence type="ECO:0000256" key="7">
    <source>
        <dbReference type="ARBA" id="ARBA00023004"/>
    </source>
</evidence>